<evidence type="ECO:0000313" key="13">
    <source>
        <dbReference type="Proteomes" id="UP001159405"/>
    </source>
</evidence>
<dbReference type="Gene3D" id="1.20.1070.10">
    <property type="entry name" value="Rhodopsin 7-helix transmembrane proteins"/>
    <property type="match status" value="1"/>
</dbReference>
<reference evidence="12 13" key="1">
    <citation type="submission" date="2022-05" db="EMBL/GenBank/DDBJ databases">
        <authorList>
            <consortium name="Genoscope - CEA"/>
            <person name="William W."/>
        </authorList>
    </citation>
    <scope>NUCLEOTIDE SEQUENCE [LARGE SCALE GENOMIC DNA]</scope>
</reference>
<comment type="subcellular location">
    <subcellularLocation>
        <location evidence="1">Cell membrane</location>
        <topology evidence="1">Multi-pass membrane protein</topology>
    </subcellularLocation>
</comment>
<feature type="transmembrane region" description="Helical" evidence="10">
    <location>
        <begin position="114"/>
        <end position="146"/>
    </location>
</feature>
<dbReference type="SUPFAM" id="SSF81321">
    <property type="entry name" value="Family A G protein-coupled receptor-like"/>
    <property type="match status" value="1"/>
</dbReference>
<evidence type="ECO:0000256" key="3">
    <source>
        <dbReference type="ARBA" id="ARBA00022692"/>
    </source>
</evidence>
<keyword evidence="13" id="KW-1185">Reference proteome</keyword>
<gene>
    <name evidence="12" type="ORF">PLOB_00008137</name>
</gene>
<keyword evidence="8" id="KW-0807">Transducer</keyword>
<sequence length="511" mass="56570">MEELTKNFTENEKRNLTNTKLHCFPEAEFAAEVNDLLIFIAVLNIFLSITALLGNTLILSALRKETSLQPASKILYRNLTITDLCVGVVVQPLVSAYSLSEVNGKWIICYYTGLTAFISGVILCLASLVTVTAISVDRLLALLLGFKYKEAVTLKRANIIVTYGLNKDEDDFGALPLESGGTEGNVISRQVQGKSPYIPRRGREKFQPNTKDGDISNKMKFTSKIIGAGKSPFAKMVQLLNSLPVASGNPGHTRTKMSTREKRAEKVDRPDDEDFQQEPWADVFLTPLERKSVHLFEKEPEIPYGETKLLSNVKGLPMGKHELDLHNFGSGESQEYNEDDGQQSVGDTSPGVIGLEDETNSDSVERVFTGEEQFASAHQSLSIDLQKGNDYQRRKRAAPEYESSHQAKTKKNRNKSFTLPISGGLRWKGLSMAHVRSRDGVDVRERRATREQGKGDVEGVARTLTVVFILGGTMFVLLLGIILLFAICRTEKQDVETGGCGNELSSIRLSF</sequence>
<dbReference type="EMBL" id="CALNXK010000014">
    <property type="protein sequence ID" value="CAH3046531.1"/>
    <property type="molecule type" value="Genomic_DNA"/>
</dbReference>
<dbReference type="InterPro" id="IPR017452">
    <property type="entry name" value="GPCR_Rhodpsn_7TM"/>
</dbReference>
<dbReference type="Proteomes" id="UP001159405">
    <property type="component" value="Unassembled WGS sequence"/>
</dbReference>
<feature type="region of interest" description="Disordered" evidence="9">
    <location>
        <begin position="245"/>
        <end position="274"/>
    </location>
</feature>
<dbReference type="PROSITE" id="PS50262">
    <property type="entry name" value="G_PROTEIN_RECEP_F1_2"/>
    <property type="match status" value="1"/>
</dbReference>
<keyword evidence="6 10" id="KW-0472">Membrane</keyword>
<evidence type="ECO:0000256" key="2">
    <source>
        <dbReference type="ARBA" id="ARBA00022475"/>
    </source>
</evidence>
<evidence type="ECO:0000256" key="10">
    <source>
        <dbReference type="SAM" id="Phobius"/>
    </source>
</evidence>
<accession>A0ABN8NDH3</accession>
<keyword evidence="5" id="KW-0297">G-protein coupled receptor</keyword>
<feature type="transmembrane region" description="Helical" evidence="10">
    <location>
        <begin position="36"/>
        <end position="62"/>
    </location>
</feature>
<name>A0ABN8NDH3_9CNID</name>
<feature type="region of interest" description="Disordered" evidence="9">
    <location>
        <begin position="325"/>
        <end position="351"/>
    </location>
</feature>
<dbReference type="PRINTS" id="PR00237">
    <property type="entry name" value="GPCRRHODOPSN"/>
</dbReference>
<keyword evidence="7" id="KW-0675">Receptor</keyword>
<evidence type="ECO:0000259" key="11">
    <source>
        <dbReference type="PROSITE" id="PS50262"/>
    </source>
</evidence>
<proteinExistence type="predicted"/>
<evidence type="ECO:0000256" key="4">
    <source>
        <dbReference type="ARBA" id="ARBA00022989"/>
    </source>
</evidence>
<dbReference type="PANTHER" id="PTHR22752">
    <property type="entry name" value="G PROTEIN-COUPLED RECEPTOR"/>
    <property type="match status" value="1"/>
</dbReference>
<feature type="transmembrane region" description="Helical" evidence="10">
    <location>
        <begin position="464"/>
        <end position="487"/>
    </location>
</feature>
<evidence type="ECO:0000256" key="9">
    <source>
        <dbReference type="SAM" id="MobiDB-lite"/>
    </source>
</evidence>
<evidence type="ECO:0000256" key="7">
    <source>
        <dbReference type="ARBA" id="ARBA00023170"/>
    </source>
</evidence>
<keyword evidence="2" id="KW-1003">Cell membrane</keyword>
<evidence type="ECO:0000313" key="12">
    <source>
        <dbReference type="EMBL" id="CAH3046531.1"/>
    </source>
</evidence>
<dbReference type="InterPro" id="IPR000276">
    <property type="entry name" value="GPCR_Rhodpsn"/>
</dbReference>
<feature type="region of interest" description="Disordered" evidence="9">
    <location>
        <begin position="388"/>
        <end position="415"/>
    </location>
</feature>
<evidence type="ECO:0000256" key="5">
    <source>
        <dbReference type="ARBA" id="ARBA00023040"/>
    </source>
</evidence>
<feature type="compositionally biased region" description="Basic and acidic residues" evidence="9">
    <location>
        <begin position="258"/>
        <end position="269"/>
    </location>
</feature>
<organism evidence="12 13">
    <name type="scientific">Porites lobata</name>
    <dbReference type="NCBI Taxonomy" id="104759"/>
    <lineage>
        <taxon>Eukaryota</taxon>
        <taxon>Metazoa</taxon>
        <taxon>Cnidaria</taxon>
        <taxon>Anthozoa</taxon>
        <taxon>Hexacorallia</taxon>
        <taxon>Scleractinia</taxon>
        <taxon>Fungiina</taxon>
        <taxon>Poritidae</taxon>
        <taxon>Porites</taxon>
    </lineage>
</organism>
<dbReference type="Pfam" id="PF00001">
    <property type="entry name" value="7tm_1"/>
    <property type="match status" value="1"/>
</dbReference>
<feature type="domain" description="G-protein coupled receptors family 1 profile" evidence="11">
    <location>
        <begin position="54"/>
        <end position="161"/>
    </location>
</feature>
<evidence type="ECO:0000256" key="8">
    <source>
        <dbReference type="ARBA" id="ARBA00023224"/>
    </source>
</evidence>
<dbReference type="CDD" id="cd00637">
    <property type="entry name" value="7tm_classA_rhodopsin-like"/>
    <property type="match status" value="1"/>
</dbReference>
<evidence type="ECO:0000256" key="6">
    <source>
        <dbReference type="ARBA" id="ARBA00023136"/>
    </source>
</evidence>
<keyword evidence="3 10" id="KW-0812">Transmembrane</keyword>
<comment type="caution">
    <text evidence="12">The sequence shown here is derived from an EMBL/GenBank/DDBJ whole genome shotgun (WGS) entry which is preliminary data.</text>
</comment>
<keyword evidence="4 10" id="KW-1133">Transmembrane helix</keyword>
<evidence type="ECO:0000256" key="1">
    <source>
        <dbReference type="ARBA" id="ARBA00004651"/>
    </source>
</evidence>
<protein>
    <recommendedName>
        <fullName evidence="11">G-protein coupled receptors family 1 profile domain-containing protein</fullName>
    </recommendedName>
</protein>